<keyword evidence="6" id="KW-1185">Reference proteome</keyword>
<dbReference type="EMBL" id="CP043506">
    <property type="protein sequence ID" value="QEO17977.1"/>
    <property type="molecule type" value="Genomic_DNA"/>
</dbReference>
<comment type="similarity">
    <text evidence="1">Belongs to the short-chain dehydrogenases/reductases (SDR) family.</text>
</comment>
<dbReference type="PANTHER" id="PTHR24321">
    <property type="entry name" value="DEHYDROGENASES, SHORT CHAIN"/>
    <property type="match status" value="1"/>
</dbReference>
<dbReference type="Pfam" id="PF13561">
    <property type="entry name" value="adh_short_C2"/>
    <property type="match status" value="1"/>
</dbReference>
<dbReference type="AlphaFoldDB" id="A0A5C1YSN1"/>
<dbReference type="GO" id="GO:0016491">
    <property type="term" value="F:oxidoreductase activity"/>
    <property type="evidence" value="ECO:0007669"/>
    <property type="project" value="UniProtKB-KW"/>
</dbReference>
<accession>A0A5C1YSN1</accession>
<dbReference type="InterPro" id="IPR057326">
    <property type="entry name" value="KR_dom"/>
</dbReference>
<evidence type="ECO:0000313" key="5">
    <source>
        <dbReference type="EMBL" id="QEO17977.1"/>
    </source>
</evidence>
<dbReference type="Gene3D" id="3.40.50.720">
    <property type="entry name" value="NAD(P)-binding Rossmann-like Domain"/>
    <property type="match status" value="1"/>
</dbReference>
<dbReference type="InterPro" id="IPR036291">
    <property type="entry name" value="NAD(P)-bd_dom_sf"/>
</dbReference>
<evidence type="ECO:0000256" key="1">
    <source>
        <dbReference type="ARBA" id="ARBA00006484"/>
    </source>
</evidence>
<dbReference type="PRINTS" id="PR00081">
    <property type="entry name" value="GDHRDH"/>
</dbReference>
<dbReference type="OrthoDB" id="9789398at2"/>
<dbReference type="InterPro" id="IPR002347">
    <property type="entry name" value="SDR_fam"/>
</dbReference>
<evidence type="ECO:0000256" key="3">
    <source>
        <dbReference type="ARBA" id="ARBA00023027"/>
    </source>
</evidence>
<keyword evidence="3" id="KW-0520">NAD</keyword>
<sequence length="246" mass="25844">MATVIVAGGTTGIGRACVGLFRARGDNVVLIDHRPEAQSVADSEGKGACVFLQRDLADPAVPQEAVDLAVSRFGGVDTLLVTAALMLSSALADWTNEMWDRTVALNLKMPFFFAQAAAPYLKASANPSIVFTSSTGAIKGHAGMSAYQATKAALPGLARSLTAELGPAGVRINCVLPGWIETPFNDPFWSYQQDPAERRALIDAEIPLRRHGTPDEVAALVLLLTSDAGRYIAGTSLVVDGGYTAV</sequence>
<feature type="domain" description="Ketoreductase" evidence="4">
    <location>
        <begin position="2"/>
        <end position="182"/>
    </location>
</feature>
<dbReference type="SUPFAM" id="SSF51735">
    <property type="entry name" value="NAD(P)-binding Rossmann-fold domains"/>
    <property type="match status" value="1"/>
</dbReference>
<dbReference type="KEGG" id="acek:FLP30_09710"/>
<keyword evidence="2" id="KW-0560">Oxidoreductase</keyword>
<proteinExistence type="inferred from homology"/>
<reference evidence="5 6" key="1">
    <citation type="submission" date="2019-09" db="EMBL/GenBank/DDBJ databases">
        <title>Genome sequencing of strain KACC 21233.</title>
        <authorList>
            <person name="Heo J."/>
            <person name="Kim S.-J."/>
            <person name="Kim J.-S."/>
            <person name="Hong S.-B."/>
            <person name="Kwon S.-W."/>
        </authorList>
    </citation>
    <scope>NUCLEOTIDE SEQUENCE [LARGE SCALE GENOMIC DNA]</scope>
    <source>
        <strain evidence="5 6">KACC 21233</strain>
    </source>
</reference>
<gene>
    <name evidence="5" type="ORF">FLP30_09710</name>
</gene>
<evidence type="ECO:0000313" key="6">
    <source>
        <dbReference type="Proteomes" id="UP000324536"/>
    </source>
</evidence>
<dbReference type="CDD" id="cd05233">
    <property type="entry name" value="SDR_c"/>
    <property type="match status" value="1"/>
</dbReference>
<dbReference type="RefSeq" id="WP_149279653.1">
    <property type="nucleotide sequence ID" value="NZ_CP043506.1"/>
</dbReference>
<evidence type="ECO:0000256" key="2">
    <source>
        <dbReference type="ARBA" id="ARBA00023002"/>
    </source>
</evidence>
<dbReference type="PANTHER" id="PTHR24321:SF8">
    <property type="entry name" value="ESTRADIOL 17-BETA-DEHYDROGENASE 8-RELATED"/>
    <property type="match status" value="1"/>
</dbReference>
<dbReference type="Proteomes" id="UP000324536">
    <property type="component" value="Chromosome"/>
</dbReference>
<name>A0A5C1YSN1_9PROT</name>
<dbReference type="FunFam" id="3.40.50.720:FF:000084">
    <property type="entry name" value="Short-chain dehydrogenase reductase"/>
    <property type="match status" value="1"/>
</dbReference>
<protein>
    <submittedName>
        <fullName evidence="5">SDR family oxidoreductase</fullName>
    </submittedName>
</protein>
<organism evidence="5 6">
    <name type="scientific">Acetobacter vaccinii</name>
    <dbReference type="NCBI Taxonomy" id="2592655"/>
    <lineage>
        <taxon>Bacteria</taxon>
        <taxon>Pseudomonadati</taxon>
        <taxon>Pseudomonadota</taxon>
        <taxon>Alphaproteobacteria</taxon>
        <taxon>Acetobacterales</taxon>
        <taxon>Acetobacteraceae</taxon>
        <taxon>Acetobacter</taxon>
    </lineage>
</organism>
<evidence type="ECO:0000259" key="4">
    <source>
        <dbReference type="SMART" id="SM00822"/>
    </source>
</evidence>
<dbReference type="SMART" id="SM00822">
    <property type="entry name" value="PKS_KR"/>
    <property type="match status" value="1"/>
</dbReference>